<dbReference type="AlphaFoldDB" id="A0A6V8Q076"/>
<evidence type="ECO:0000256" key="1">
    <source>
        <dbReference type="ARBA" id="ARBA00010154"/>
    </source>
</evidence>
<evidence type="ECO:0000256" key="2">
    <source>
        <dbReference type="PIRSR" id="PIRSR600888-3"/>
    </source>
</evidence>
<evidence type="ECO:0000313" key="4">
    <source>
        <dbReference type="Proteomes" id="UP000561271"/>
    </source>
</evidence>
<sequence length="151" mass="17479">MIDGVKIKKLRVIPDERGFLMEMLRSDDENFEKFGQVYVTAGYPGVVKGWHYHRKQTDYFTVVKGMAKVVLYDGREGSPTHGEINEFFMGDMNQILLKIPPLVMHGFKALGTEPAYVINCPTEVYNYEQPDEYRLPYDTIEIPYDWGIKMG</sequence>
<dbReference type="InterPro" id="IPR014710">
    <property type="entry name" value="RmlC-like_jellyroll"/>
</dbReference>
<organism evidence="3 4">
    <name type="scientific">Candidatus Hakubella thermalkaliphila</name>
    <dbReference type="NCBI Taxonomy" id="2754717"/>
    <lineage>
        <taxon>Bacteria</taxon>
        <taxon>Bacillati</taxon>
        <taxon>Actinomycetota</taxon>
        <taxon>Actinomycetota incertae sedis</taxon>
        <taxon>Candidatus Hakubellales</taxon>
        <taxon>Candidatus Hakubellaceae</taxon>
        <taxon>Candidatus Hakubella</taxon>
    </lineage>
</organism>
<dbReference type="GO" id="GO:0005829">
    <property type="term" value="C:cytosol"/>
    <property type="evidence" value="ECO:0007669"/>
    <property type="project" value="TreeGrafter"/>
</dbReference>
<comment type="similarity">
    <text evidence="1">Belongs to the dTDP-4-dehydrorhamnose 3,5-epimerase family.</text>
</comment>
<gene>
    <name evidence="3" type="ORF">HKBW3S44_01194</name>
</gene>
<accession>A0A6V8Q076</accession>
<reference evidence="3 4" key="1">
    <citation type="journal article" date="2020" name="Front. Microbiol.">
        <title>Single-cell genomics of novel Actinobacteria with the Wood-Ljungdahl pathway discovered in a serpentinizing system.</title>
        <authorList>
            <person name="Merino N."/>
            <person name="Kawai M."/>
            <person name="Boyd E.S."/>
            <person name="Colman D.R."/>
            <person name="McGlynn S.E."/>
            <person name="Nealson K.H."/>
            <person name="Kurokawa K."/>
            <person name="Hongoh Y."/>
        </authorList>
    </citation>
    <scope>NUCLEOTIDE SEQUENCE [LARGE SCALE GENOMIC DNA]</scope>
    <source>
        <strain evidence="3 4">S44</strain>
    </source>
</reference>
<dbReference type="Proteomes" id="UP000561271">
    <property type="component" value="Unassembled WGS sequence"/>
</dbReference>
<dbReference type="PANTHER" id="PTHR21047">
    <property type="entry name" value="DTDP-6-DEOXY-D-GLUCOSE-3,5 EPIMERASE"/>
    <property type="match status" value="1"/>
</dbReference>
<dbReference type="RefSeq" id="WP_176231726.1">
    <property type="nucleotide sequence ID" value="NZ_BLSC01000101.1"/>
</dbReference>
<comment type="caution">
    <text evidence="3">The sequence shown here is derived from an EMBL/GenBank/DDBJ whole genome shotgun (WGS) entry which is preliminary data.</text>
</comment>
<feature type="site" description="Participates in a stacking interaction with the thymidine ring of dTDP-4-oxo-6-deoxyglucose" evidence="2">
    <location>
        <position position="125"/>
    </location>
</feature>
<name>A0A6V8Q076_9ACTN</name>
<dbReference type="PANTHER" id="PTHR21047:SF2">
    <property type="entry name" value="THYMIDINE DIPHOSPHO-4-KETO-RHAMNOSE 3,5-EPIMERASE"/>
    <property type="match status" value="1"/>
</dbReference>
<dbReference type="GO" id="GO:0008830">
    <property type="term" value="F:dTDP-4-dehydrorhamnose 3,5-epimerase activity"/>
    <property type="evidence" value="ECO:0007669"/>
    <property type="project" value="InterPro"/>
</dbReference>
<evidence type="ECO:0000313" key="3">
    <source>
        <dbReference type="EMBL" id="GFP37514.1"/>
    </source>
</evidence>
<protein>
    <submittedName>
        <fullName evidence="3">dTDP-4-dehydrorhamnose 3,5-epimerase</fullName>
    </submittedName>
</protein>
<dbReference type="Gene3D" id="2.60.120.10">
    <property type="entry name" value="Jelly Rolls"/>
    <property type="match status" value="1"/>
</dbReference>
<dbReference type="InterPro" id="IPR000888">
    <property type="entry name" value="RmlC-like"/>
</dbReference>
<proteinExistence type="inferred from homology"/>
<dbReference type="Pfam" id="PF00908">
    <property type="entry name" value="dTDP_sugar_isom"/>
    <property type="match status" value="1"/>
</dbReference>
<dbReference type="InterPro" id="IPR011051">
    <property type="entry name" value="RmlC_Cupin_sf"/>
</dbReference>
<dbReference type="GO" id="GO:0000271">
    <property type="term" value="P:polysaccharide biosynthetic process"/>
    <property type="evidence" value="ECO:0007669"/>
    <property type="project" value="TreeGrafter"/>
</dbReference>
<dbReference type="SUPFAM" id="SSF51182">
    <property type="entry name" value="RmlC-like cupins"/>
    <property type="match status" value="1"/>
</dbReference>
<dbReference type="EMBL" id="BLSC01000101">
    <property type="protein sequence ID" value="GFP37514.1"/>
    <property type="molecule type" value="Genomic_DNA"/>
</dbReference>